<sequence length="76" mass="8735">MIVVFEYHDSDSWTLFTALNDPDAGEFEKAFNDAADMSVNNYELFKAAVTLFKDGVKIDADIFYDTNEAIAWWEKL</sequence>
<evidence type="ECO:0000313" key="2">
    <source>
        <dbReference type="Proteomes" id="UP000007042"/>
    </source>
</evidence>
<keyword evidence="2" id="KW-1185">Reference proteome</keyword>
<dbReference type="Proteomes" id="UP000007042">
    <property type="component" value="Segment"/>
</dbReference>
<proteinExistence type="predicted"/>
<reference evidence="1 2" key="1">
    <citation type="journal article" date="2010" name="J. Microbiol.">
        <title>Phenotypic characterization and genomic analysis of the Shigella sonnei bacteriophage SP18.</title>
        <authorList>
            <person name="Kim K.H."/>
            <person name="Chang H.W."/>
            <person name="Nam Y.D."/>
            <person name="Roh S.W."/>
            <person name="Bae J.W."/>
        </authorList>
    </citation>
    <scope>NUCLEOTIDE SEQUENCE [LARGE SCALE GENOMIC DNA]</scope>
</reference>
<organismHost>
    <name type="scientific">Shigella sonnei</name>
    <dbReference type="NCBI Taxonomy" id="624"/>
</organismHost>
<dbReference type="KEGG" id="vg:9830612"/>
<accession>E3SF51</accession>
<dbReference type="RefSeq" id="YP_003934871.1">
    <property type="nucleotide sequence ID" value="NC_014595.1"/>
</dbReference>
<organism evidence="1 2">
    <name type="scientific">Shigella phage SP18</name>
    <dbReference type="NCBI Taxonomy" id="645664"/>
    <lineage>
        <taxon>Viruses</taxon>
        <taxon>Duplodnaviria</taxon>
        <taxon>Heunggongvirae</taxon>
        <taxon>Uroviricota</taxon>
        <taxon>Caudoviricetes</taxon>
        <taxon>Pantevenvirales</taxon>
        <taxon>Straboviridae</taxon>
        <taxon>Tevenvirinae</taxon>
        <taxon>Gaprivervirus</taxon>
        <taxon>Gaprivervirus sp18</taxon>
    </lineage>
</organism>
<dbReference type="EMBL" id="GQ981382">
    <property type="protein sequence ID" value="ADO19588.1"/>
    <property type="molecule type" value="Genomic_DNA"/>
</dbReference>
<gene>
    <name evidence="1" type="ORF">SP18gp248</name>
</gene>
<name>E3SF51_BPSP8</name>
<protein>
    <submittedName>
        <fullName evidence="1">Uncharacterized protein</fullName>
    </submittedName>
</protein>
<evidence type="ECO:0000313" key="1">
    <source>
        <dbReference type="EMBL" id="ADO19588.1"/>
    </source>
</evidence>